<keyword evidence="1" id="KW-1133">Transmembrane helix</keyword>
<feature type="transmembrane region" description="Helical" evidence="1">
    <location>
        <begin position="212"/>
        <end position="229"/>
    </location>
</feature>
<protein>
    <submittedName>
        <fullName evidence="2">DNA phosphorothioation-dependent restriction protein DptG</fullName>
    </submittedName>
</protein>
<reference evidence="2 3" key="1">
    <citation type="submission" date="2021-03" db="EMBL/GenBank/DDBJ databases">
        <title>Enterococcal diversity collection.</title>
        <authorList>
            <person name="Gilmore M.S."/>
            <person name="Schwartzman J."/>
            <person name="Van Tyne D."/>
            <person name="Martin M."/>
            <person name="Earl A.M."/>
            <person name="Manson A.L."/>
            <person name="Straub T."/>
            <person name="Salamzade R."/>
            <person name="Saavedra J."/>
            <person name="Lebreton F."/>
            <person name="Prichula J."/>
            <person name="Schaufler K."/>
            <person name="Gaca A."/>
            <person name="Sgardioli B."/>
            <person name="Wagenaar J."/>
            <person name="Strong T."/>
        </authorList>
    </citation>
    <scope>NUCLEOTIDE SEQUENCE [LARGE SCALE GENOMIC DNA]</scope>
    <source>
        <strain evidence="2 3">DIV0080</strain>
    </source>
</reference>
<dbReference type="EMBL" id="JAFLVX010000021">
    <property type="protein sequence ID" value="MBO0477193.1"/>
    <property type="molecule type" value="Genomic_DNA"/>
</dbReference>
<sequence length="447" mass="52986">MSESIEVNQLKMKLKLDTKPTFNRNFKGKVFPFWTREPERVKYKDDFSEIIGIMSRHSAEYQLDIEDVSIPFFENLRTKVDVADISEEELRDIFDLKQEIKLNQKLLLYVIPKSSSKQEQSEKKGKVELGVYLSKLFKLSENEEWKKFLQISEPEDLYTEVLILSLPELECDNNNDTRKFCLIENFDYLNVFQKDLSRLLVNKKFFLKQMNLFFSFYYFLHIITFTYQFKQTAFKDNLFFSYEKESLSGARVSVKNGYNLVLENAKYLLVDNDVLDYLNELIGVDKYYSYQEILSSDFEYEDKLIRNLKEFNRSYSFYKDKEVVSTSNNLMEQISQLRQWLKADIPNESVSRFKRSFDEFFRLGFIKSRGRLGKVLNAPADLILLLVAVIVEPKGRMLVRDVFKELEKRGIFFDSQSRQEVIKLFEEVNILEKMSDSGDAQYVKSIL</sequence>
<keyword evidence="1" id="KW-0812">Transmembrane</keyword>
<keyword evidence="3" id="KW-1185">Reference proteome</keyword>
<dbReference type="InterPro" id="IPR017645">
    <property type="entry name" value="Dnd_assoc_1"/>
</dbReference>
<organism evidence="2 3">
    <name type="scientific">Candidatus Vagococcus giribetii</name>
    <dbReference type="NCBI Taxonomy" id="2230876"/>
    <lineage>
        <taxon>Bacteria</taxon>
        <taxon>Bacillati</taxon>
        <taxon>Bacillota</taxon>
        <taxon>Bacilli</taxon>
        <taxon>Lactobacillales</taxon>
        <taxon>Enterococcaceae</taxon>
        <taxon>Vagococcus</taxon>
    </lineage>
</organism>
<gene>
    <name evidence="2" type="primary">dptG</name>
    <name evidence="2" type="ORF">DOK76_08920</name>
</gene>
<evidence type="ECO:0000313" key="2">
    <source>
        <dbReference type="EMBL" id="MBO0477193.1"/>
    </source>
</evidence>
<accession>A0ABS3HTV7</accession>
<evidence type="ECO:0000256" key="1">
    <source>
        <dbReference type="SAM" id="Phobius"/>
    </source>
</evidence>
<comment type="caution">
    <text evidence="2">The sequence shown here is derived from an EMBL/GenBank/DDBJ whole genome shotgun (WGS) entry which is preliminary data.</text>
</comment>
<dbReference type="NCBIfam" id="TIGR03236">
    <property type="entry name" value="dnd_assoc_1"/>
    <property type="match status" value="1"/>
</dbReference>
<proteinExistence type="predicted"/>
<name>A0ABS3HTV7_9ENTE</name>
<keyword evidence="1" id="KW-0472">Membrane</keyword>
<dbReference type="RefSeq" id="WP_206966947.1">
    <property type="nucleotide sequence ID" value="NZ_JAFLVX010000021.1"/>
</dbReference>
<dbReference type="Proteomes" id="UP000664857">
    <property type="component" value="Unassembled WGS sequence"/>
</dbReference>
<evidence type="ECO:0000313" key="3">
    <source>
        <dbReference type="Proteomes" id="UP000664857"/>
    </source>
</evidence>